<evidence type="ECO:0000313" key="4">
    <source>
        <dbReference type="Proteomes" id="UP000189810"/>
    </source>
</evidence>
<keyword evidence="3" id="KW-0489">Methyltransferase</keyword>
<dbReference type="GO" id="GO:0032259">
    <property type="term" value="P:methylation"/>
    <property type="evidence" value="ECO:0007669"/>
    <property type="project" value="UniProtKB-KW"/>
</dbReference>
<dbReference type="CDD" id="cd02440">
    <property type="entry name" value="AdoMet_MTases"/>
    <property type="match status" value="1"/>
</dbReference>
<gene>
    <name evidence="3" type="ORF">SAMN05444391_1408</name>
</gene>
<evidence type="ECO:0000256" key="1">
    <source>
        <dbReference type="ARBA" id="ARBA00022679"/>
    </source>
</evidence>
<dbReference type="GO" id="GO:0008168">
    <property type="term" value="F:methyltransferase activity"/>
    <property type="evidence" value="ECO:0007669"/>
    <property type="project" value="UniProtKB-KW"/>
</dbReference>
<feature type="domain" description="Methyltransferase" evidence="2">
    <location>
        <begin position="38"/>
        <end position="124"/>
    </location>
</feature>
<evidence type="ECO:0000259" key="2">
    <source>
        <dbReference type="Pfam" id="PF13649"/>
    </source>
</evidence>
<name>A0A1M6TDB3_9AQUI</name>
<dbReference type="Gene3D" id="3.40.50.150">
    <property type="entry name" value="Vaccinia Virus protein VP39"/>
    <property type="match status" value="1"/>
</dbReference>
<dbReference type="EMBL" id="LT670846">
    <property type="protein sequence ID" value="SHK54987.1"/>
    <property type="molecule type" value="Genomic_DNA"/>
</dbReference>
<dbReference type="STRING" id="381751.SAMN05444391_1408"/>
<dbReference type="Pfam" id="PF13649">
    <property type="entry name" value="Methyltransf_25"/>
    <property type="match status" value="1"/>
</dbReference>
<proteinExistence type="predicted"/>
<dbReference type="InterPro" id="IPR029063">
    <property type="entry name" value="SAM-dependent_MTases_sf"/>
</dbReference>
<keyword evidence="1 3" id="KW-0808">Transferase</keyword>
<dbReference type="PANTHER" id="PTHR43861">
    <property type="entry name" value="TRANS-ACONITATE 2-METHYLTRANSFERASE-RELATED"/>
    <property type="match status" value="1"/>
</dbReference>
<evidence type="ECO:0000313" key="3">
    <source>
        <dbReference type="EMBL" id="SHK54987.1"/>
    </source>
</evidence>
<protein>
    <submittedName>
        <fullName evidence="3">Methyltransferase domain-containing protein</fullName>
    </submittedName>
</protein>
<dbReference type="SUPFAM" id="SSF53335">
    <property type="entry name" value="S-adenosyl-L-methionine-dependent methyltransferases"/>
    <property type="match status" value="1"/>
</dbReference>
<dbReference type="Proteomes" id="UP000189810">
    <property type="component" value="Chromosome I"/>
</dbReference>
<dbReference type="AlphaFoldDB" id="A0A1M6TDB3"/>
<dbReference type="OrthoDB" id="9804312at2"/>
<organism evidence="3 4">
    <name type="scientific">Thermocrinis minervae</name>
    <dbReference type="NCBI Taxonomy" id="381751"/>
    <lineage>
        <taxon>Bacteria</taxon>
        <taxon>Pseudomonadati</taxon>
        <taxon>Aquificota</taxon>
        <taxon>Aquificia</taxon>
        <taxon>Aquificales</taxon>
        <taxon>Aquificaceae</taxon>
        <taxon>Thermocrinis</taxon>
    </lineage>
</organism>
<keyword evidence="4" id="KW-1185">Reference proteome</keyword>
<reference evidence="3 4" key="1">
    <citation type="submission" date="2016-11" db="EMBL/GenBank/DDBJ databases">
        <authorList>
            <person name="Jaros S."/>
            <person name="Januszkiewicz K."/>
            <person name="Wedrychowicz H."/>
        </authorList>
    </citation>
    <scope>NUCLEOTIDE SEQUENCE [LARGE SCALE GENOMIC DNA]</scope>
    <source>
        <strain evidence="3 4">DSM 19557</strain>
    </source>
</reference>
<dbReference type="RefSeq" id="WP_079654496.1">
    <property type="nucleotide sequence ID" value="NZ_LT670846.1"/>
</dbReference>
<dbReference type="InterPro" id="IPR041698">
    <property type="entry name" value="Methyltransf_25"/>
</dbReference>
<accession>A0A1M6TDB3</accession>
<sequence>MSLADRERWNLKYSKGYRTSLHKTLLEFYHLASLGRALELACGTGENAIFLAQKGFQVDAVDISDVAIDVARNKARELNLNINFIVADLDEYPLKEEYYHLVVVFYYLNRTLAAPIVRSLKRGGVLIYETYNRNHLHIRGDFNPDYLLEEGELLRLFKDLQVIHYREEFNVSTFVGRKP</sequence>